<reference evidence="1 2" key="1">
    <citation type="submission" date="2013-11" db="EMBL/GenBank/DDBJ databases">
        <title>Opisthorchis viverrini - life in the bile duct.</title>
        <authorList>
            <person name="Young N.D."/>
            <person name="Nagarajan N."/>
            <person name="Lin S.J."/>
            <person name="Korhonen P.K."/>
            <person name="Jex A.R."/>
            <person name="Hall R.S."/>
            <person name="Safavi-Hemami H."/>
            <person name="Kaewkong W."/>
            <person name="Bertrand D."/>
            <person name="Gao S."/>
            <person name="Seet Q."/>
            <person name="Wongkham S."/>
            <person name="Teh B.T."/>
            <person name="Wongkham C."/>
            <person name="Intapan P.M."/>
            <person name="Maleewong W."/>
            <person name="Yang X."/>
            <person name="Hu M."/>
            <person name="Wang Z."/>
            <person name="Hofmann A."/>
            <person name="Sternberg P.W."/>
            <person name="Tan P."/>
            <person name="Wang J."/>
            <person name="Gasser R.B."/>
        </authorList>
    </citation>
    <scope>NUCLEOTIDE SEQUENCE [LARGE SCALE GENOMIC DNA]</scope>
</reference>
<proteinExistence type="predicted"/>
<protein>
    <submittedName>
        <fullName evidence="1">Uncharacterized protein</fullName>
    </submittedName>
</protein>
<sequence length="105" mass="11413">MSTLINVVRNILYGSGQTSKNATRTDGTTAVYLSQCTSITLTTNNNFTPNQPSCGAISQVTLLAAHIRGGSENKLLLTPLFFPFHTFFPPLPHYQPSPCRPSTLD</sequence>
<dbReference type="AlphaFoldDB" id="A0A075A9V4"/>
<name>A0A075A9V4_OPIVI</name>
<gene>
    <name evidence="1" type="ORF">T265_07966</name>
</gene>
<dbReference type="Proteomes" id="UP000054324">
    <property type="component" value="Unassembled WGS sequence"/>
</dbReference>
<dbReference type="KEGG" id="ovi:T265_07966"/>
<evidence type="ECO:0000313" key="1">
    <source>
        <dbReference type="EMBL" id="KER24324.1"/>
    </source>
</evidence>
<accession>A0A075A9V4</accession>
<keyword evidence="2" id="KW-1185">Reference proteome</keyword>
<dbReference type="RefSeq" id="XP_009171907.1">
    <property type="nucleotide sequence ID" value="XM_009173643.1"/>
</dbReference>
<organism evidence="1 2">
    <name type="scientific">Opisthorchis viverrini</name>
    <name type="common">Southeast Asian liver fluke</name>
    <dbReference type="NCBI Taxonomy" id="6198"/>
    <lineage>
        <taxon>Eukaryota</taxon>
        <taxon>Metazoa</taxon>
        <taxon>Spiralia</taxon>
        <taxon>Lophotrochozoa</taxon>
        <taxon>Platyhelminthes</taxon>
        <taxon>Trematoda</taxon>
        <taxon>Digenea</taxon>
        <taxon>Opisthorchiida</taxon>
        <taxon>Opisthorchiata</taxon>
        <taxon>Opisthorchiidae</taxon>
        <taxon>Opisthorchis</taxon>
    </lineage>
</organism>
<dbReference type="EMBL" id="KL596814">
    <property type="protein sequence ID" value="KER24324.1"/>
    <property type="molecule type" value="Genomic_DNA"/>
</dbReference>
<dbReference type="GeneID" id="20322145"/>
<evidence type="ECO:0000313" key="2">
    <source>
        <dbReference type="Proteomes" id="UP000054324"/>
    </source>
</evidence>
<dbReference type="CTD" id="20322145"/>